<dbReference type="AlphaFoldDB" id="A0A4S4M5D9"/>
<name>A0A4S4M5D9_9AGAM</name>
<proteinExistence type="predicted"/>
<gene>
    <name evidence="1" type="ORF">EW146_g921</name>
</gene>
<accession>A0A4S4M5D9</accession>
<dbReference type="Proteomes" id="UP000310158">
    <property type="component" value="Unassembled WGS sequence"/>
</dbReference>
<evidence type="ECO:0000313" key="1">
    <source>
        <dbReference type="EMBL" id="THH20412.1"/>
    </source>
</evidence>
<sequence>MPAWTAPASGRKDGCSKKSVKAFMRFWISDSDDGSMSSANNDLTHAVQVVWFGVKKATLWAAEFAFVLVIAVERARARAALACVIFFYLLNRRRRDGADA</sequence>
<comment type="caution">
    <text evidence="1">The sequence shown here is derived from an EMBL/GenBank/DDBJ whole genome shotgun (WGS) entry which is preliminary data.</text>
</comment>
<dbReference type="EMBL" id="SGPL01000022">
    <property type="protein sequence ID" value="THH20412.1"/>
    <property type="molecule type" value="Genomic_DNA"/>
</dbReference>
<keyword evidence="2" id="KW-1185">Reference proteome</keyword>
<organism evidence="1 2">
    <name type="scientific">Bondarzewia mesenterica</name>
    <dbReference type="NCBI Taxonomy" id="1095465"/>
    <lineage>
        <taxon>Eukaryota</taxon>
        <taxon>Fungi</taxon>
        <taxon>Dikarya</taxon>
        <taxon>Basidiomycota</taxon>
        <taxon>Agaricomycotina</taxon>
        <taxon>Agaricomycetes</taxon>
        <taxon>Russulales</taxon>
        <taxon>Bondarzewiaceae</taxon>
        <taxon>Bondarzewia</taxon>
    </lineage>
</organism>
<reference evidence="1 2" key="1">
    <citation type="submission" date="2019-02" db="EMBL/GenBank/DDBJ databases">
        <title>Genome sequencing of the rare red list fungi Bondarzewia mesenterica.</title>
        <authorList>
            <person name="Buettner E."/>
            <person name="Kellner H."/>
        </authorList>
    </citation>
    <scope>NUCLEOTIDE SEQUENCE [LARGE SCALE GENOMIC DNA]</scope>
    <source>
        <strain evidence="1 2">DSM 108281</strain>
    </source>
</reference>
<evidence type="ECO:0000313" key="2">
    <source>
        <dbReference type="Proteomes" id="UP000310158"/>
    </source>
</evidence>
<protein>
    <submittedName>
        <fullName evidence="1">Uncharacterized protein</fullName>
    </submittedName>
</protein>